<feature type="chain" id="PRO_5041947767" description="MAM domain-containing protein" evidence="1">
    <location>
        <begin position="22"/>
        <end position="295"/>
    </location>
</feature>
<protein>
    <recommendedName>
        <fullName evidence="4">MAM domain-containing protein</fullName>
    </recommendedName>
</protein>
<keyword evidence="1" id="KW-0732">Signal</keyword>
<name>A0AAD3CWZ0_9STRA</name>
<feature type="signal peptide" evidence="1">
    <location>
        <begin position="1"/>
        <end position="21"/>
    </location>
</feature>
<sequence length="295" mass="32356">MNLPKLFSLFLAISHTLFAKAADGDWASNWDGQERVLDSAFEVDPLDARSTMRGSGQITLGNGSAVFKGSPRLYISQEQSVPGWEQIEFTVYESGECSFQKEYYHSSTLGTVYTPTKRVPCFPNGLPLHQWIGMKFKVFTALDTEDVVLELYLDEFDTGDWVLKHSYIDSKTSPWLSVSSKDVPLECPQADGDTVLGPKNVCFLRTDGDITTEVHWRGASIINDVIVPPPPPSSCSLLTKKQCGGDANCEWVKGTCSEKSGNPPPPPSDCSSFTIQSDCTDAGCTWKRKNGGTCS</sequence>
<comment type="caution">
    <text evidence="2">The sequence shown here is derived from an EMBL/GenBank/DDBJ whole genome shotgun (WGS) entry which is preliminary data.</text>
</comment>
<keyword evidence="3" id="KW-1185">Reference proteome</keyword>
<dbReference type="EMBL" id="BLLK01000047">
    <property type="protein sequence ID" value="GFH53757.1"/>
    <property type="molecule type" value="Genomic_DNA"/>
</dbReference>
<organism evidence="2 3">
    <name type="scientific">Chaetoceros tenuissimus</name>
    <dbReference type="NCBI Taxonomy" id="426638"/>
    <lineage>
        <taxon>Eukaryota</taxon>
        <taxon>Sar</taxon>
        <taxon>Stramenopiles</taxon>
        <taxon>Ochrophyta</taxon>
        <taxon>Bacillariophyta</taxon>
        <taxon>Coscinodiscophyceae</taxon>
        <taxon>Chaetocerotophycidae</taxon>
        <taxon>Chaetocerotales</taxon>
        <taxon>Chaetocerotaceae</taxon>
        <taxon>Chaetoceros</taxon>
    </lineage>
</organism>
<dbReference type="Proteomes" id="UP001054902">
    <property type="component" value="Unassembled WGS sequence"/>
</dbReference>
<proteinExistence type="predicted"/>
<evidence type="ECO:0008006" key="4">
    <source>
        <dbReference type="Google" id="ProtNLM"/>
    </source>
</evidence>
<evidence type="ECO:0000313" key="2">
    <source>
        <dbReference type="EMBL" id="GFH53757.1"/>
    </source>
</evidence>
<gene>
    <name evidence="2" type="ORF">CTEN210_10233</name>
</gene>
<dbReference type="AlphaFoldDB" id="A0AAD3CWZ0"/>
<reference evidence="2 3" key="1">
    <citation type="journal article" date="2021" name="Sci. Rep.">
        <title>The genome of the diatom Chaetoceros tenuissimus carries an ancient integrated fragment of an extant virus.</title>
        <authorList>
            <person name="Hongo Y."/>
            <person name="Kimura K."/>
            <person name="Takaki Y."/>
            <person name="Yoshida Y."/>
            <person name="Baba S."/>
            <person name="Kobayashi G."/>
            <person name="Nagasaki K."/>
            <person name="Hano T."/>
            <person name="Tomaru Y."/>
        </authorList>
    </citation>
    <scope>NUCLEOTIDE SEQUENCE [LARGE SCALE GENOMIC DNA]</scope>
    <source>
        <strain evidence="2 3">NIES-3715</strain>
    </source>
</reference>
<evidence type="ECO:0000256" key="1">
    <source>
        <dbReference type="SAM" id="SignalP"/>
    </source>
</evidence>
<accession>A0AAD3CWZ0</accession>
<evidence type="ECO:0000313" key="3">
    <source>
        <dbReference type="Proteomes" id="UP001054902"/>
    </source>
</evidence>